<dbReference type="InterPro" id="IPR050703">
    <property type="entry name" value="Flavin_MAO"/>
</dbReference>
<accession>A0ABY4UZM5</accession>
<dbReference type="InterPro" id="IPR026496">
    <property type="entry name" value="GRASP_targ"/>
</dbReference>
<dbReference type="PANTHER" id="PTHR43563:SF1">
    <property type="entry name" value="AMINE OXIDASE [FLAVIN-CONTAINING] B"/>
    <property type="match status" value="1"/>
</dbReference>
<protein>
    <submittedName>
        <fullName evidence="3">FAD-dependent oxidoreductase</fullName>
    </submittedName>
</protein>
<dbReference type="Gene3D" id="3.50.50.60">
    <property type="entry name" value="FAD/NAD(P)-binding domain"/>
    <property type="match status" value="1"/>
</dbReference>
<dbReference type="SUPFAM" id="SSF51905">
    <property type="entry name" value="FAD/NAD(P)-binding domain"/>
    <property type="match status" value="1"/>
</dbReference>
<reference evidence="3" key="1">
    <citation type="submission" date="2021-08" db="EMBL/GenBank/DDBJ databases">
        <title>DNA methylation of m4C regulates biosynthesis of daptomycin in Streptomyces roseosporus L30.</title>
        <authorList>
            <person name="Fang J.-L."/>
        </authorList>
    </citation>
    <scope>NUCLEOTIDE SEQUENCE</scope>
    <source>
        <strain evidence="3">L30</strain>
    </source>
</reference>
<sequence>MSTMTHTPAPWGTGRMGPYEDAVAVPQFTPVLDPETQIALIVDEKGRTGRDGRPRHQHQRVTDIVLRVLAARRVPVVRLDPGTDLLTGSSLSASYGTDGQRGVLRTPSRDLDLTRVRSVWVRRPSAYDGPPGLDEHDRRFARDQSFWGTGGVLASLPHAHNVNHPWNNRAAEHKPAQLAAAQRAEFLILDSPGRAVFDTTAPSGPGHLCTLVAGPEARALDGLDAGSRRQALLAPLVPHLGPDVLKPTGWHEKAWHRDEHAGGGYIVLPEPGTAEGIMPLSHAPLGNVHWAGSETADEHPGYLEGAIASGLRAAREIIDALPGAPE</sequence>
<comment type="similarity">
    <text evidence="1">Belongs to the flavin monoamine oxidase family.</text>
</comment>
<evidence type="ECO:0000313" key="3">
    <source>
        <dbReference type="EMBL" id="USC49792.1"/>
    </source>
</evidence>
<gene>
    <name evidence="3" type="ORF">K7395_25230</name>
</gene>
<dbReference type="EMBL" id="CP098609">
    <property type="protein sequence ID" value="USC49792.1"/>
    <property type="molecule type" value="Genomic_DNA"/>
</dbReference>
<dbReference type="SUPFAM" id="SSF54373">
    <property type="entry name" value="FAD-linked reductases, C-terminal domain"/>
    <property type="match status" value="1"/>
</dbReference>
<dbReference type="Pfam" id="PF01593">
    <property type="entry name" value="Amino_oxidase"/>
    <property type="match status" value="1"/>
</dbReference>
<dbReference type="NCBIfam" id="TIGR04186">
    <property type="entry name" value="GRASP_targ"/>
    <property type="match status" value="1"/>
</dbReference>
<dbReference type="InterPro" id="IPR002937">
    <property type="entry name" value="Amino_oxidase"/>
</dbReference>
<dbReference type="RefSeq" id="WP_006124444.1">
    <property type="nucleotide sequence ID" value="NZ_CP098609.1"/>
</dbReference>
<dbReference type="InterPro" id="IPR036188">
    <property type="entry name" value="FAD/NAD-bd_sf"/>
</dbReference>
<dbReference type="Pfam" id="PF14408">
    <property type="entry name" value="Actino_peptide"/>
    <property type="match status" value="1"/>
</dbReference>
<proteinExistence type="inferred from homology"/>
<evidence type="ECO:0000259" key="2">
    <source>
        <dbReference type="Pfam" id="PF01593"/>
    </source>
</evidence>
<dbReference type="Proteomes" id="UP001056079">
    <property type="component" value="Chromosome"/>
</dbReference>
<evidence type="ECO:0000313" key="4">
    <source>
        <dbReference type="Proteomes" id="UP001056079"/>
    </source>
</evidence>
<evidence type="ECO:0000256" key="1">
    <source>
        <dbReference type="ARBA" id="ARBA00005995"/>
    </source>
</evidence>
<keyword evidence="4" id="KW-1185">Reference proteome</keyword>
<name>A0ABY4UZM5_STRFL</name>
<dbReference type="InterPro" id="IPR025843">
    <property type="entry name" value="Actino_peptide"/>
</dbReference>
<organism evidence="3 4">
    <name type="scientific">Streptomyces filamentosus</name>
    <name type="common">Streptomyces roseosporus</name>
    <dbReference type="NCBI Taxonomy" id="67294"/>
    <lineage>
        <taxon>Bacteria</taxon>
        <taxon>Bacillati</taxon>
        <taxon>Actinomycetota</taxon>
        <taxon>Actinomycetes</taxon>
        <taxon>Kitasatosporales</taxon>
        <taxon>Streptomycetaceae</taxon>
        <taxon>Streptomyces</taxon>
    </lineage>
</organism>
<feature type="domain" description="Amine oxidase" evidence="2">
    <location>
        <begin position="166"/>
        <end position="318"/>
    </location>
</feature>
<dbReference type="PANTHER" id="PTHR43563">
    <property type="entry name" value="AMINE OXIDASE"/>
    <property type="match status" value="1"/>
</dbReference>